<organism evidence="1">
    <name type="scientific">marine metagenome</name>
    <dbReference type="NCBI Taxonomy" id="408172"/>
    <lineage>
        <taxon>unclassified sequences</taxon>
        <taxon>metagenomes</taxon>
        <taxon>ecological metagenomes</taxon>
    </lineage>
</organism>
<gene>
    <name evidence="1" type="ORF">METZ01_LOCUS164857</name>
</gene>
<dbReference type="Pfam" id="PF02686">
    <property type="entry name" value="GatC"/>
    <property type="match status" value="1"/>
</dbReference>
<dbReference type="EMBL" id="UINC01029381">
    <property type="protein sequence ID" value="SVB12003.1"/>
    <property type="molecule type" value="Genomic_DNA"/>
</dbReference>
<dbReference type="Gene3D" id="1.10.20.60">
    <property type="entry name" value="Glu-tRNAGln amidotransferase C subunit, N-terminal domain"/>
    <property type="match status" value="1"/>
</dbReference>
<dbReference type="PANTHER" id="PTHR15004:SF0">
    <property type="entry name" value="GLUTAMYL-TRNA(GLN) AMIDOTRANSFERASE SUBUNIT C, MITOCHONDRIAL"/>
    <property type="match status" value="1"/>
</dbReference>
<accession>A0A382BFH2</accession>
<dbReference type="GO" id="GO:0006450">
    <property type="term" value="P:regulation of translational fidelity"/>
    <property type="evidence" value="ECO:0007669"/>
    <property type="project" value="InterPro"/>
</dbReference>
<sequence length="95" mass="10577">MSLDKKQVKEIAQLARLNISDSEAQQTTAELNNILNLMAELSEIGTDNVEPMAHPLDMSQRLREDVVSETDLSDDFQAIAPKTGKQHFLVPTVIE</sequence>
<dbReference type="AlphaFoldDB" id="A0A382BFH2"/>
<name>A0A382BFH2_9ZZZZ</name>
<proteinExistence type="inferred from homology"/>
<dbReference type="PANTHER" id="PTHR15004">
    <property type="entry name" value="GLUTAMYL-TRNA(GLN) AMIDOTRANSFERASE SUBUNIT C, MITOCHONDRIAL"/>
    <property type="match status" value="1"/>
</dbReference>
<dbReference type="NCBIfam" id="TIGR00135">
    <property type="entry name" value="gatC"/>
    <property type="match status" value="1"/>
</dbReference>
<dbReference type="SUPFAM" id="SSF141000">
    <property type="entry name" value="Glu-tRNAGln amidotransferase C subunit"/>
    <property type="match status" value="1"/>
</dbReference>
<dbReference type="InterPro" id="IPR036113">
    <property type="entry name" value="Asp/Glu-ADT_sf_sub_c"/>
</dbReference>
<reference evidence="1" key="1">
    <citation type="submission" date="2018-05" db="EMBL/GenBank/DDBJ databases">
        <authorList>
            <person name="Lanie J.A."/>
            <person name="Ng W.-L."/>
            <person name="Kazmierczak K.M."/>
            <person name="Andrzejewski T.M."/>
            <person name="Davidsen T.M."/>
            <person name="Wayne K.J."/>
            <person name="Tettelin H."/>
            <person name="Glass J.I."/>
            <person name="Rusch D."/>
            <person name="Podicherti R."/>
            <person name="Tsui H.-C.T."/>
            <person name="Winkler M.E."/>
        </authorList>
    </citation>
    <scope>NUCLEOTIDE SEQUENCE</scope>
</reference>
<evidence type="ECO:0000313" key="1">
    <source>
        <dbReference type="EMBL" id="SVB12003.1"/>
    </source>
</evidence>
<protein>
    <submittedName>
        <fullName evidence="1">Uncharacterized protein</fullName>
    </submittedName>
</protein>
<dbReference type="HAMAP" id="MF_00122">
    <property type="entry name" value="GatC"/>
    <property type="match status" value="1"/>
</dbReference>
<dbReference type="InterPro" id="IPR003837">
    <property type="entry name" value="GatC"/>
</dbReference>
<dbReference type="GO" id="GO:0070681">
    <property type="term" value="P:glutaminyl-tRNAGln biosynthesis via transamidation"/>
    <property type="evidence" value="ECO:0007669"/>
    <property type="project" value="TreeGrafter"/>
</dbReference>